<dbReference type="AlphaFoldDB" id="A0A1Y0LB52"/>
<evidence type="ECO:0000313" key="3">
    <source>
        <dbReference type="EMBL" id="ARU98886.1"/>
    </source>
</evidence>
<feature type="transmembrane region" description="Helical" evidence="1">
    <location>
        <begin position="117"/>
        <end position="134"/>
    </location>
</feature>
<reference evidence="4 5" key="1">
    <citation type="submission" date="2016-05" db="EMBL/GenBank/DDBJ databases">
        <title>Complete genome sequence of two 2,5-diketo-D-glunonic acid producing strain Tatumella citrea.</title>
        <authorList>
            <person name="Duan C."/>
            <person name="Yang J."/>
            <person name="Yang S."/>
        </authorList>
    </citation>
    <scope>NUCLEOTIDE SEQUENCE [LARGE SCALE GENOMIC DNA]</scope>
    <source>
        <strain evidence="3 4">ATCC 39140</strain>
        <strain evidence="2 5">DSM 13699</strain>
    </source>
</reference>
<keyword evidence="1" id="KW-0812">Transmembrane</keyword>
<dbReference type="KEGG" id="tci:A7K98_14450"/>
<proteinExistence type="predicted"/>
<dbReference type="Proteomes" id="UP000195729">
    <property type="component" value="Chromosome"/>
</dbReference>
<gene>
    <name evidence="2" type="ORF">A7K98_14450</name>
    <name evidence="3" type="ORF">A7K99_14435</name>
</gene>
<feature type="transmembrane region" description="Helical" evidence="1">
    <location>
        <begin position="58"/>
        <end position="76"/>
    </location>
</feature>
<evidence type="ECO:0000256" key="1">
    <source>
        <dbReference type="SAM" id="Phobius"/>
    </source>
</evidence>
<keyword evidence="1" id="KW-1133">Transmembrane helix</keyword>
<feature type="transmembrane region" description="Helical" evidence="1">
    <location>
        <begin position="20"/>
        <end position="38"/>
    </location>
</feature>
<dbReference type="RefSeq" id="WP_087489220.1">
    <property type="nucleotide sequence ID" value="NZ_CP015579.1"/>
</dbReference>
<sequence>MIHYSPENYDSKGQLKLPFLFWLILILQARTWIVLVIAGASRQQGETLLSLFYPDRQGFYPGLALGLVAVAAFLLSGYRQRMVRLWSAWRWVLVASSLLTFGWQLTQLDYSLLEQSPLPVILLIFDLLSAYWLVANRRLRDCFIPDSSTAE</sequence>
<evidence type="ECO:0008006" key="6">
    <source>
        <dbReference type="Google" id="ProtNLM"/>
    </source>
</evidence>
<accession>A0A1Y0LB52</accession>
<keyword evidence="1" id="KW-0472">Membrane</keyword>
<dbReference type="EMBL" id="CP015579">
    <property type="protein sequence ID" value="ARU94848.1"/>
    <property type="molecule type" value="Genomic_DNA"/>
</dbReference>
<name>A0A1Y0LB52_TATCI</name>
<dbReference type="EMBL" id="CP015581">
    <property type="protein sequence ID" value="ARU98886.1"/>
    <property type="molecule type" value="Genomic_DNA"/>
</dbReference>
<organism evidence="2 5">
    <name type="scientific">Tatumella citrea</name>
    <name type="common">Pantoea citrea</name>
    <dbReference type="NCBI Taxonomy" id="53336"/>
    <lineage>
        <taxon>Bacteria</taxon>
        <taxon>Pseudomonadati</taxon>
        <taxon>Pseudomonadota</taxon>
        <taxon>Gammaproteobacteria</taxon>
        <taxon>Enterobacterales</taxon>
        <taxon>Erwiniaceae</taxon>
        <taxon>Tatumella</taxon>
    </lineage>
</organism>
<dbReference type="Proteomes" id="UP000195814">
    <property type="component" value="Chromosome"/>
</dbReference>
<dbReference type="OrthoDB" id="6314776at2"/>
<evidence type="ECO:0000313" key="2">
    <source>
        <dbReference type="EMBL" id="ARU94848.1"/>
    </source>
</evidence>
<evidence type="ECO:0000313" key="4">
    <source>
        <dbReference type="Proteomes" id="UP000195729"/>
    </source>
</evidence>
<evidence type="ECO:0000313" key="5">
    <source>
        <dbReference type="Proteomes" id="UP000195814"/>
    </source>
</evidence>
<keyword evidence="4" id="KW-1185">Reference proteome</keyword>
<dbReference type="InterPro" id="IPR021318">
    <property type="entry name" value="DUF2919"/>
</dbReference>
<feature type="transmembrane region" description="Helical" evidence="1">
    <location>
        <begin position="88"/>
        <end position="105"/>
    </location>
</feature>
<dbReference type="Pfam" id="PF11143">
    <property type="entry name" value="DUF2919"/>
    <property type="match status" value="1"/>
</dbReference>
<protein>
    <recommendedName>
        <fullName evidence="6">DUF2919 domain-containing protein</fullName>
    </recommendedName>
</protein>